<keyword evidence="2" id="KW-0732">Signal</keyword>
<keyword evidence="4" id="KW-1185">Reference proteome</keyword>
<protein>
    <recommendedName>
        <fullName evidence="5">Osiris 19</fullName>
    </recommendedName>
</protein>
<dbReference type="InterPro" id="IPR012464">
    <property type="entry name" value="DUF1676"/>
</dbReference>
<keyword evidence="1" id="KW-1133">Transmembrane helix</keyword>
<organism evidence="3 4">
    <name type="scientific">Drosophila madeirensis</name>
    <name type="common">Fruit fly</name>
    <dbReference type="NCBI Taxonomy" id="30013"/>
    <lineage>
        <taxon>Eukaryota</taxon>
        <taxon>Metazoa</taxon>
        <taxon>Ecdysozoa</taxon>
        <taxon>Arthropoda</taxon>
        <taxon>Hexapoda</taxon>
        <taxon>Insecta</taxon>
        <taxon>Pterygota</taxon>
        <taxon>Neoptera</taxon>
        <taxon>Endopterygota</taxon>
        <taxon>Diptera</taxon>
        <taxon>Brachycera</taxon>
        <taxon>Muscomorpha</taxon>
        <taxon>Ephydroidea</taxon>
        <taxon>Drosophilidae</taxon>
        <taxon>Drosophila</taxon>
        <taxon>Sophophora</taxon>
    </lineage>
</organism>
<evidence type="ECO:0000313" key="3">
    <source>
        <dbReference type="EMBL" id="BFF92990.1"/>
    </source>
</evidence>
<keyword evidence="1" id="KW-0472">Membrane</keyword>
<feature type="transmembrane region" description="Helical" evidence="1">
    <location>
        <begin position="176"/>
        <end position="199"/>
    </location>
</feature>
<feature type="transmembrane region" description="Helical" evidence="1">
    <location>
        <begin position="206"/>
        <end position="225"/>
    </location>
</feature>
<name>A0AAU9FBE3_DROMD</name>
<keyword evidence="1" id="KW-0812">Transmembrane</keyword>
<reference evidence="3 4" key="1">
    <citation type="submission" date="2024-02" db="EMBL/GenBank/DDBJ databases">
        <title>A chromosome-level genome assembly of Drosophila madeirensis, a fruit fly species endemic to Madeira island.</title>
        <authorList>
            <person name="Tomihara K."/>
            <person name="Llopart A."/>
            <person name="Yamamoto D."/>
        </authorList>
    </citation>
    <scope>NUCLEOTIDE SEQUENCE [LARGE SCALE GENOMIC DNA]</scope>
    <source>
        <strain evidence="3 4">RF1</strain>
    </source>
</reference>
<evidence type="ECO:0008006" key="5">
    <source>
        <dbReference type="Google" id="ProtNLM"/>
    </source>
</evidence>
<proteinExistence type="predicted"/>
<gene>
    <name evidence="3" type="ORF">DMAD_10926</name>
</gene>
<evidence type="ECO:0000256" key="2">
    <source>
        <dbReference type="SAM" id="SignalP"/>
    </source>
</evidence>
<dbReference type="AlphaFoldDB" id="A0AAU9FBE3"/>
<dbReference type="EMBL" id="AP029263">
    <property type="protein sequence ID" value="BFF92990.1"/>
    <property type="molecule type" value="Genomic_DNA"/>
</dbReference>
<dbReference type="PANTHER" id="PTHR21879">
    <property type="entry name" value="FI03362P-RELATED-RELATED"/>
    <property type="match status" value="1"/>
</dbReference>
<feature type="signal peptide" evidence="2">
    <location>
        <begin position="1"/>
        <end position="20"/>
    </location>
</feature>
<dbReference type="GO" id="GO:0016020">
    <property type="term" value="C:membrane"/>
    <property type="evidence" value="ECO:0007669"/>
    <property type="project" value="TreeGrafter"/>
</dbReference>
<dbReference type="PANTHER" id="PTHR21879:SF6">
    <property type="entry name" value="OSIRIS 19, ISOFORM A"/>
    <property type="match status" value="1"/>
</dbReference>
<dbReference type="Pfam" id="PF07898">
    <property type="entry name" value="DUF1676"/>
    <property type="match status" value="1"/>
</dbReference>
<dbReference type="Proteomes" id="UP001500889">
    <property type="component" value="Chromosome O"/>
</dbReference>
<evidence type="ECO:0000256" key="1">
    <source>
        <dbReference type="SAM" id="Phobius"/>
    </source>
</evidence>
<evidence type="ECO:0000313" key="4">
    <source>
        <dbReference type="Proteomes" id="UP001500889"/>
    </source>
</evidence>
<sequence>MAKLLLVIVGVTALMAAAQAAAGASTQQQLPLQRLIAEEQHKCATGQDSMACIKERAMRFVDNVMSKDSYKLSNLEVRSNGQKASPVHDARARASSSADGFMDALENYIQGHDVSMNLPMADAKITVSARNLANDELSLNLQLNGDEEDGAAVDGEARGKKGNIFKKGKKHRLRKLAMPILVLILLKAITVIPMAIGILKIKAFNALALGFFSFLVSVGLAIFQLCKKIAHDHHHTAHITAHGPWDGRTFGALAAAIPAPVVEQPQQLAVAQDMAYKGYA</sequence>
<feature type="chain" id="PRO_5043795936" description="Osiris 19" evidence="2">
    <location>
        <begin position="21"/>
        <end position="280"/>
    </location>
</feature>
<accession>A0AAU9FBE3</accession>